<comment type="similarity">
    <text evidence="10 11">Belongs to the TonB-dependent receptor family.</text>
</comment>
<evidence type="ECO:0000256" key="4">
    <source>
        <dbReference type="ARBA" id="ARBA00022692"/>
    </source>
</evidence>
<dbReference type="EMBL" id="CP035033">
    <property type="protein sequence ID" value="QAB15154.1"/>
    <property type="molecule type" value="Genomic_DNA"/>
</dbReference>
<evidence type="ECO:0000256" key="10">
    <source>
        <dbReference type="PROSITE-ProRule" id="PRU01360"/>
    </source>
</evidence>
<dbReference type="InterPro" id="IPR012910">
    <property type="entry name" value="Plug_dom"/>
</dbReference>
<dbReference type="Pfam" id="PF07715">
    <property type="entry name" value="Plug"/>
    <property type="match status" value="1"/>
</dbReference>
<dbReference type="GO" id="GO:0015889">
    <property type="term" value="P:cobalamin transport"/>
    <property type="evidence" value="ECO:0007669"/>
    <property type="project" value="TreeGrafter"/>
</dbReference>
<evidence type="ECO:0000256" key="7">
    <source>
        <dbReference type="ARBA" id="ARBA00023077"/>
    </source>
</evidence>
<dbReference type="PROSITE" id="PS52016">
    <property type="entry name" value="TONB_DEPENDENT_REC_3"/>
    <property type="match status" value="1"/>
</dbReference>
<dbReference type="Pfam" id="PF00593">
    <property type="entry name" value="TonB_dep_Rec_b-barrel"/>
    <property type="match status" value="1"/>
</dbReference>
<evidence type="ECO:0000313" key="15">
    <source>
        <dbReference type="EMBL" id="QAB15154.1"/>
    </source>
</evidence>
<dbReference type="Gene3D" id="2.40.170.20">
    <property type="entry name" value="TonB-dependent receptor, beta-barrel domain"/>
    <property type="match status" value="1"/>
</dbReference>
<organism evidence="15 16">
    <name type="scientific">Hydrogenovibrio thermophilus</name>
    <dbReference type="NCBI Taxonomy" id="265883"/>
    <lineage>
        <taxon>Bacteria</taxon>
        <taxon>Pseudomonadati</taxon>
        <taxon>Pseudomonadota</taxon>
        <taxon>Gammaproteobacteria</taxon>
        <taxon>Thiotrichales</taxon>
        <taxon>Piscirickettsiaceae</taxon>
        <taxon>Hydrogenovibrio</taxon>
    </lineage>
</organism>
<keyword evidence="5 12" id="KW-0732">Signal</keyword>
<dbReference type="InterPro" id="IPR039426">
    <property type="entry name" value="TonB-dep_rcpt-like"/>
</dbReference>
<name>A0A410H2L3_9GAMM</name>
<evidence type="ECO:0000256" key="11">
    <source>
        <dbReference type="RuleBase" id="RU003357"/>
    </source>
</evidence>
<keyword evidence="6" id="KW-0406">Ion transport</keyword>
<feature type="domain" description="TonB-dependent receptor-like beta-barrel" evidence="13">
    <location>
        <begin position="179"/>
        <end position="577"/>
    </location>
</feature>
<evidence type="ECO:0000313" key="16">
    <source>
        <dbReference type="Proteomes" id="UP000285478"/>
    </source>
</evidence>
<evidence type="ECO:0000259" key="13">
    <source>
        <dbReference type="Pfam" id="PF00593"/>
    </source>
</evidence>
<sequence>MTPKVTCKLSPISIGLASVLCAGQLQAAETQSLDKIIVSANNTDQSAHSVTADYDVITRQEIEEKQYKTLAQALKTVPGVTVKSNGGYGTTTSIFMRGQSNNATLIMVDGIEMTNPMGTGGAIISSLLLGDVERIEIIKGPQSGVWGANASAGVINIVTRQAQNVAQFSLEGGTYNTQRLNTVLGASSDKADFLFTLSDLSTDGFSAVRPYHHSNDGLEDDAFQQTDVSMKIGLKPVAGHRLEAFLKNTSSSSQYDSSTNPDAAGTFYESDYSNTIKKLSYQYEQNDLNASIYWLENEIDQYNDGQLTEYGAKGHYEYAANQRLAASLTSKEFEGTNSSSGDTSRYYNTGVALNNTNQFNGNRLIITEALRYDEFSKFDNKVTGKVGIKNYFTADIYASANVGTAYNAPTLYQVTYGATHDLQPEETEAYDITLGAYGLEVTYYQTETKNLINYGGTWPNDYYENLSGKSKFNGVEASYQTDIKAIHTDLKLGYTYQSAKNDDDQWLSHRPEQQASLQIDNYSLAGLHLGWETRYIGTMYDKVDKQGAQIGEYFVTDLTADYALNNHFTLYGKVLNLFDDDYTSAVASYESDGTTPAYVYGNGGTQVSFGLRGTF</sequence>
<evidence type="ECO:0000256" key="12">
    <source>
        <dbReference type="SAM" id="SignalP"/>
    </source>
</evidence>
<keyword evidence="3 10" id="KW-1134">Transmembrane beta strand</keyword>
<dbReference type="AlphaFoldDB" id="A0A410H2L3"/>
<dbReference type="GO" id="GO:0009279">
    <property type="term" value="C:cell outer membrane"/>
    <property type="evidence" value="ECO:0007669"/>
    <property type="project" value="UniProtKB-SubCell"/>
</dbReference>
<keyword evidence="8 10" id="KW-0472">Membrane</keyword>
<evidence type="ECO:0000256" key="8">
    <source>
        <dbReference type="ARBA" id="ARBA00023136"/>
    </source>
</evidence>
<dbReference type="PANTHER" id="PTHR30069:SF53">
    <property type="entry name" value="COLICIN I RECEPTOR-RELATED"/>
    <property type="match status" value="1"/>
</dbReference>
<accession>A0A410H2L3</accession>
<proteinExistence type="inferred from homology"/>
<dbReference type="Proteomes" id="UP000285478">
    <property type="component" value="Chromosome"/>
</dbReference>
<reference evidence="15 16" key="1">
    <citation type="journal article" date="2018" name="Environ. Microbiol.">
        <title>Genomes of ubiquitous marine and hypersaline Hydrogenovibrio, Thiomicrorhabdus and Thiomicrospira spp. encode a diversity of mechanisms to sustain chemolithoautotrophy in heterogeneous environments.</title>
        <authorList>
            <person name="Scott K.M."/>
            <person name="Williams J."/>
            <person name="Porter C.M.B."/>
            <person name="Russel S."/>
            <person name="Harmer T.L."/>
            <person name="Paul J.H."/>
            <person name="Antonen K.M."/>
            <person name="Bridges M.K."/>
            <person name="Camper G.J."/>
            <person name="Campla C.K."/>
            <person name="Casella L.G."/>
            <person name="Chase E."/>
            <person name="Conrad J.W."/>
            <person name="Cruz M.C."/>
            <person name="Dunlap D.S."/>
            <person name="Duran L."/>
            <person name="Fahsbender E.M."/>
            <person name="Goldsmith D.B."/>
            <person name="Keeley R.F."/>
            <person name="Kondoff M.R."/>
            <person name="Kussy B.I."/>
            <person name="Lane M.K."/>
            <person name="Lawler S."/>
            <person name="Leigh B.A."/>
            <person name="Lewis C."/>
            <person name="Lostal L.M."/>
            <person name="Marking D."/>
            <person name="Mancera P.A."/>
            <person name="McClenthan E.C."/>
            <person name="McIntyre E.A."/>
            <person name="Mine J.A."/>
            <person name="Modi S."/>
            <person name="Moore B.D."/>
            <person name="Morgan W.A."/>
            <person name="Nelson K.M."/>
            <person name="Nguyen K.N."/>
            <person name="Ogburn N."/>
            <person name="Parrino D.G."/>
            <person name="Pedapudi A.D."/>
            <person name="Pelham R.P."/>
            <person name="Preece A.M."/>
            <person name="Rampersad E.A."/>
            <person name="Richardson J.C."/>
            <person name="Rodgers C.M."/>
            <person name="Schaffer B.L."/>
            <person name="Sheridan N.E."/>
            <person name="Solone M.R."/>
            <person name="Staley Z.R."/>
            <person name="Tabuchi M."/>
            <person name="Waide R.J."/>
            <person name="Wanjugi P.W."/>
            <person name="Young S."/>
            <person name="Clum A."/>
            <person name="Daum C."/>
            <person name="Huntemann M."/>
            <person name="Ivanova N."/>
            <person name="Kyrpides N."/>
            <person name="Mikhailova N."/>
            <person name="Palaniappan K."/>
            <person name="Pillay M."/>
            <person name="Reddy T.B.K."/>
            <person name="Shapiro N."/>
            <person name="Stamatis D."/>
            <person name="Varghese N."/>
            <person name="Woyke T."/>
            <person name="Boden R."/>
            <person name="Freyermuth S.K."/>
            <person name="Kerfeld C.A."/>
        </authorList>
    </citation>
    <scope>NUCLEOTIDE SEQUENCE [LARGE SCALE GENOMIC DNA]</scope>
    <source>
        <strain evidence="15 16">JR-2</strain>
    </source>
</reference>
<evidence type="ECO:0000256" key="5">
    <source>
        <dbReference type="ARBA" id="ARBA00022729"/>
    </source>
</evidence>
<evidence type="ECO:0000256" key="2">
    <source>
        <dbReference type="ARBA" id="ARBA00022448"/>
    </source>
</evidence>
<dbReference type="CDD" id="cd01347">
    <property type="entry name" value="ligand_gated_channel"/>
    <property type="match status" value="1"/>
</dbReference>
<evidence type="ECO:0000256" key="1">
    <source>
        <dbReference type="ARBA" id="ARBA00004571"/>
    </source>
</evidence>
<dbReference type="InterPro" id="IPR037066">
    <property type="entry name" value="Plug_dom_sf"/>
</dbReference>
<feature type="chain" id="PRO_5019449839" evidence="12">
    <location>
        <begin position="28"/>
        <end position="615"/>
    </location>
</feature>
<keyword evidence="4 10" id="KW-0812">Transmembrane</keyword>
<keyword evidence="2 10" id="KW-0813">Transport</keyword>
<dbReference type="KEGG" id="htr:EPV75_05455"/>
<feature type="signal peptide" evidence="12">
    <location>
        <begin position="1"/>
        <end position="27"/>
    </location>
</feature>
<feature type="domain" description="TonB-dependent receptor plug" evidence="14">
    <location>
        <begin position="49"/>
        <end position="154"/>
    </location>
</feature>
<evidence type="ECO:0000256" key="3">
    <source>
        <dbReference type="ARBA" id="ARBA00022452"/>
    </source>
</evidence>
<dbReference type="InterPro" id="IPR036942">
    <property type="entry name" value="Beta-barrel_TonB_sf"/>
</dbReference>
<keyword evidence="15" id="KW-0675">Receptor</keyword>
<keyword evidence="7 11" id="KW-0798">TonB box</keyword>
<evidence type="ECO:0000256" key="9">
    <source>
        <dbReference type="ARBA" id="ARBA00023237"/>
    </source>
</evidence>
<dbReference type="PANTHER" id="PTHR30069">
    <property type="entry name" value="TONB-DEPENDENT OUTER MEMBRANE RECEPTOR"/>
    <property type="match status" value="1"/>
</dbReference>
<gene>
    <name evidence="15" type="ORF">EPV75_05455</name>
</gene>
<evidence type="ECO:0000259" key="14">
    <source>
        <dbReference type="Pfam" id="PF07715"/>
    </source>
</evidence>
<dbReference type="InterPro" id="IPR000531">
    <property type="entry name" value="Beta-barrel_TonB"/>
</dbReference>
<dbReference type="Gene3D" id="2.170.130.10">
    <property type="entry name" value="TonB-dependent receptor, plug domain"/>
    <property type="match status" value="1"/>
</dbReference>
<dbReference type="RefSeq" id="WP_128384726.1">
    <property type="nucleotide sequence ID" value="NZ_CP035033.1"/>
</dbReference>
<evidence type="ECO:0000256" key="6">
    <source>
        <dbReference type="ARBA" id="ARBA00023065"/>
    </source>
</evidence>
<dbReference type="SUPFAM" id="SSF56935">
    <property type="entry name" value="Porins"/>
    <property type="match status" value="1"/>
</dbReference>
<dbReference type="GO" id="GO:0006811">
    <property type="term" value="P:monoatomic ion transport"/>
    <property type="evidence" value="ECO:0007669"/>
    <property type="project" value="UniProtKB-KW"/>
</dbReference>
<keyword evidence="16" id="KW-1185">Reference proteome</keyword>
<protein>
    <submittedName>
        <fullName evidence="15">TonB-dependent receptor</fullName>
    </submittedName>
</protein>
<keyword evidence="9 10" id="KW-0998">Cell outer membrane</keyword>
<comment type="subcellular location">
    <subcellularLocation>
        <location evidence="1 10">Cell outer membrane</location>
        <topology evidence="1 10">Multi-pass membrane protein</topology>
    </subcellularLocation>
</comment>